<protein>
    <submittedName>
        <fullName evidence="1">Uncharacterized protein</fullName>
    </submittedName>
</protein>
<name>A0A1I5ZBK6_9PSEU</name>
<dbReference type="RefSeq" id="WP_093576307.1">
    <property type="nucleotide sequence ID" value="NZ_FOWC01000014.1"/>
</dbReference>
<dbReference type="OrthoDB" id="5198139at2"/>
<evidence type="ECO:0000313" key="1">
    <source>
        <dbReference type="EMBL" id="SFQ53854.1"/>
    </source>
</evidence>
<dbReference type="Proteomes" id="UP000199137">
    <property type="component" value="Unassembled WGS sequence"/>
</dbReference>
<organism evidence="1 2">
    <name type="scientific">Amycolatopsis rubida</name>
    <dbReference type="NCBI Taxonomy" id="112413"/>
    <lineage>
        <taxon>Bacteria</taxon>
        <taxon>Bacillati</taxon>
        <taxon>Actinomycetota</taxon>
        <taxon>Actinomycetes</taxon>
        <taxon>Pseudonocardiales</taxon>
        <taxon>Pseudonocardiaceae</taxon>
        <taxon>Amycolatopsis</taxon>
    </lineage>
</organism>
<evidence type="ECO:0000313" key="2">
    <source>
        <dbReference type="Proteomes" id="UP000199137"/>
    </source>
</evidence>
<reference evidence="1 2" key="1">
    <citation type="submission" date="2016-10" db="EMBL/GenBank/DDBJ databases">
        <authorList>
            <person name="de Groot N.N."/>
        </authorList>
    </citation>
    <scope>NUCLEOTIDE SEQUENCE [LARGE SCALE GENOMIC DNA]</scope>
    <source>
        <strain evidence="1 2">DSM 44637</strain>
    </source>
</reference>
<sequence length="269" mass="30879">MYILGHVETATRSEVVRSVDLRAGERVLELMLPDILNCHDWAYEHSWYRHESARDQLIVTHMVGDAVVHYGTRWSGERRRRGWAYVRMGQVARRYETFWTTAEQAGWRRPDAGERDSRRGWAHSLVEYAIDQLLADTGDWTEVFEACRDGARATLRDPDWVDTYVHQHTIPDSSLSRTFPGLYLGAVSRARQPDEIHLRGLALKFGLVETDEVLDWLRTWMRDIVSGIGREEMERALASITEVVAEPDAYAYPTSLKAAALIPDPARVL</sequence>
<dbReference type="EMBL" id="FOWC01000014">
    <property type="protein sequence ID" value="SFQ53854.1"/>
    <property type="molecule type" value="Genomic_DNA"/>
</dbReference>
<gene>
    <name evidence="1" type="ORF">SAMN05421854_114179</name>
</gene>
<accession>A0A1I5ZBK6</accession>
<proteinExistence type="predicted"/>
<dbReference type="AlphaFoldDB" id="A0A1I5ZBK6"/>
<dbReference type="STRING" id="112413.SAMN05421854_114179"/>